<dbReference type="Proteomes" id="UP000007305">
    <property type="component" value="Chromosome 5"/>
</dbReference>
<proteinExistence type="predicted"/>
<sequence>MRLASLPLWDINITYANDQKSDDTKFLNCNQLTISLHHQVEETLFKQTKLFTSSSTTLSEANRCGIQDCTS</sequence>
<reference evidence="2" key="1">
    <citation type="journal article" date="2009" name="Science">
        <title>The B73 maize genome: complexity, diversity, and dynamics.</title>
        <authorList>
            <person name="Schnable P.S."/>
            <person name="Ware D."/>
            <person name="Fulton R.S."/>
            <person name="Stein J.C."/>
            <person name="Wei F."/>
            <person name="Pasternak S."/>
            <person name="Liang C."/>
            <person name="Zhang J."/>
            <person name="Fulton L."/>
            <person name="Graves T.A."/>
            <person name="Minx P."/>
            <person name="Reily A.D."/>
            <person name="Courtney L."/>
            <person name="Kruchowski S.S."/>
            <person name="Tomlinson C."/>
            <person name="Strong C."/>
            <person name="Delehaunty K."/>
            <person name="Fronick C."/>
            <person name="Courtney B."/>
            <person name="Rock S.M."/>
            <person name="Belter E."/>
            <person name="Du F."/>
            <person name="Kim K."/>
            <person name="Abbott R.M."/>
            <person name="Cotton M."/>
            <person name="Levy A."/>
            <person name="Marchetto P."/>
            <person name="Ochoa K."/>
            <person name="Jackson S.M."/>
            <person name="Gillam B."/>
            <person name="Chen W."/>
            <person name="Yan L."/>
            <person name="Higginbotham J."/>
            <person name="Cardenas M."/>
            <person name="Waligorski J."/>
            <person name="Applebaum E."/>
            <person name="Phelps L."/>
            <person name="Falcone J."/>
            <person name="Kanchi K."/>
            <person name="Thane T."/>
            <person name="Scimone A."/>
            <person name="Thane N."/>
            <person name="Henke J."/>
            <person name="Wang T."/>
            <person name="Ruppert J."/>
            <person name="Shah N."/>
            <person name="Rotter K."/>
            <person name="Hodges J."/>
            <person name="Ingenthron E."/>
            <person name="Cordes M."/>
            <person name="Kohlberg S."/>
            <person name="Sgro J."/>
            <person name="Delgado B."/>
            <person name="Mead K."/>
            <person name="Chinwalla A."/>
            <person name="Leonard S."/>
            <person name="Crouse K."/>
            <person name="Collura K."/>
            <person name="Kudrna D."/>
            <person name="Currie J."/>
            <person name="He R."/>
            <person name="Angelova A."/>
            <person name="Rajasekar S."/>
            <person name="Mueller T."/>
            <person name="Lomeli R."/>
            <person name="Scara G."/>
            <person name="Ko A."/>
            <person name="Delaney K."/>
            <person name="Wissotski M."/>
            <person name="Lopez G."/>
            <person name="Campos D."/>
            <person name="Braidotti M."/>
            <person name="Ashley E."/>
            <person name="Golser W."/>
            <person name="Kim H."/>
            <person name="Lee S."/>
            <person name="Lin J."/>
            <person name="Dujmic Z."/>
            <person name="Kim W."/>
            <person name="Talag J."/>
            <person name="Zuccolo A."/>
            <person name="Fan C."/>
            <person name="Sebastian A."/>
            <person name="Kramer M."/>
            <person name="Spiegel L."/>
            <person name="Nascimento L."/>
            <person name="Zutavern T."/>
            <person name="Miller B."/>
            <person name="Ambroise C."/>
            <person name="Muller S."/>
            <person name="Spooner W."/>
            <person name="Narechania A."/>
            <person name="Ren L."/>
            <person name="Wei S."/>
            <person name="Kumari S."/>
            <person name="Faga B."/>
            <person name="Levy M.J."/>
            <person name="McMahan L."/>
            <person name="Van Buren P."/>
            <person name="Vaughn M.W."/>
            <person name="Ying K."/>
            <person name="Yeh C.-T."/>
            <person name="Emrich S.J."/>
            <person name="Jia Y."/>
            <person name="Kalyanaraman A."/>
            <person name="Hsia A.-P."/>
            <person name="Barbazuk W.B."/>
            <person name="Baucom R.S."/>
            <person name="Brutnell T.P."/>
            <person name="Carpita N.C."/>
            <person name="Chaparro C."/>
            <person name="Chia J.-M."/>
            <person name="Deragon J.-M."/>
            <person name="Estill J.C."/>
            <person name="Fu Y."/>
            <person name="Jeddeloh J.A."/>
            <person name="Han Y."/>
            <person name="Lee H."/>
            <person name="Li P."/>
            <person name="Lisch D.R."/>
            <person name="Liu S."/>
            <person name="Liu Z."/>
            <person name="Nagel D.H."/>
            <person name="McCann M.C."/>
            <person name="SanMiguel P."/>
            <person name="Myers A.M."/>
            <person name="Nettleton D."/>
            <person name="Nguyen J."/>
            <person name="Penning B.W."/>
            <person name="Ponnala L."/>
            <person name="Schneider K.L."/>
            <person name="Schwartz D.C."/>
            <person name="Sharma A."/>
            <person name="Soderlund C."/>
            <person name="Springer N.M."/>
            <person name="Sun Q."/>
            <person name="Wang H."/>
            <person name="Waterman M."/>
            <person name="Westerman R."/>
            <person name="Wolfgruber T.K."/>
            <person name="Yang L."/>
            <person name="Yu Y."/>
            <person name="Zhang L."/>
            <person name="Zhou S."/>
            <person name="Zhu Q."/>
            <person name="Bennetzen J.L."/>
            <person name="Dawe R.K."/>
            <person name="Jiang J."/>
            <person name="Jiang N."/>
            <person name="Presting G.G."/>
            <person name="Wessler S.R."/>
            <person name="Aluru S."/>
            <person name="Martienssen R.A."/>
            <person name="Clifton S.W."/>
            <person name="McCombie W.R."/>
            <person name="Wing R.A."/>
            <person name="Wilson R.K."/>
        </authorList>
    </citation>
    <scope>NUCLEOTIDE SEQUENCE [LARGE SCALE GENOMIC DNA]</scope>
    <source>
        <strain evidence="2">cv. B73</strain>
    </source>
</reference>
<organism evidence="1 2">
    <name type="scientific">Zea mays</name>
    <name type="common">Maize</name>
    <dbReference type="NCBI Taxonomy" id="4577"/>
    <lineage>
        <taxon>Eukaryota</taxon>
        <taxon>Viridiplantae</taxon>
        <taxon>Streptophyta</taxon>
        <taxon>Embryophyta</taxon>
        <taxon>Tracheophyta</taxon>
        <taxon>Spermatophyta</taxon>
        <taxon>Magnoliopsida</taxon>
        <taxon>Liliopsida</taxon>
        <taxon>Poales</taxon>
        <taxon>Poaceae</taxon>
        <taxon>PACMAD clade</taxon>
        <taxon>Panicoideae</taxon>
        <taxon>Andropogonodae</taxon>
        <taxon>Andropogoneae</taxon>
        <taxon>Tripsacinae</taxon>
        <taxon>Zea</taxon>
    </lineage>
</organism>
<dbReference type="EnsemblPlants" id="Zm00001eb214470_T001">
    <property type="protein sequence ID" value="Zm00001eb214470_P001"/>
    <property type="gene ID" value="Zm00001eb214470"/>
</dbReference>
<evidence type="ECO:0000313" key="1">
    <source>
        <dbReference type="EnsemblPlants" id="Zm00001eb214470_P001"/>
    </source>
</evidence>
<accession>A0A804P7W0</accession>
<protein>
    <submittedName>
        <fullName evidence="1">Uncharacterized protein</fullName>
    </submittedName>
</protein>
<dbReference type="Gramene" id="Zm00001eb214470_T001">
    <property type="protein sequence ID" value="Zm00001eb214470_P001"/>
    <property type="gene ID" value="Zm00001eb214470"/>
</dbReference>
<reference evidence="1" key="2">
    <citation type="submission" date="2019-07" db="EMBL/GenBank/DDBJ databases">
        <authorList>
            <person name="Seetharam A."/>
            <person name="Woodhouse M."/>
            <person name="Cannon E."/>
        </authorList>
    </citation>
    <scope>NUCLEOTIDE SEQUENCE [LARGE SCALE GENOMIC DNA]</scope>
    <source>
        <strain evidence="1">cv. B73</strain>
    </source>
</reference>
<name>A0A804P7W0_MAIZE</name>
<dbReference type="AlphaFoldDB" id="A0A804P7W0"/>
<dbReference type="InParanoid" id="A0A804P7W0"/>
<reference evidence="1" key="3">
    <citation type="submission" date="2021-05" db="UniProtKB">
        <authorList>
            <consortium name="EnsemblPlants"/>
        </authorList>
    </citation>
    <scope>IDENTIFICATION</scope>
    <source>
        <strain evidence="1">cv. B73</strain>
    </source>
</reference>
<evidence type="ECO:0000313" key="2">
    <source>
        <dbReference type="Proteomes" id="UP000007305"/>
    </source>
</evidence>
<keyword evidence="2" id="KW-1185">Reference proteome</keyword>